<dbReference type="HOGENOM" id="CLU_3430159_0_0_1"/>
<dbReference type="AlphaFoldDB" id="D7TF05"/>
<name>D7TF05_VITVI</name>
<keyword evidence="2" id="KW-1185">Reference proteome</keyword>
<sequence length="19" mass="2038">MTSLIGVLPPFVSFAQMLS</sequence>
<gene>
    <name evidence="1" type="ordered locus">VIT_10s0042g01410</name>
</gene>
<evidence type="ECO:0000313" key="2">
    <source>
        <dbReference type="Proteomes" id="UP000009183"/>
    </source>
</evidence>
<protein>
    <submittedName>
        <fullName evidence="1">Uncharacterized protein</fullName>
    </submittedName>
</protein>
<organism evidence="1 2">
    <name type="scientific">Vitis vinifera</name>
    <name type="common">Grape</name>
    <dbReference type="NCBI Taxonomy" id="29760"/>
    <lineage>
        <taxon>Eukaryota</taxon>
        <taxon>Viridiplantae</taxon>
        <taxon>Streptophyta</taxon>
        <taxon>Embryophyta</taxon>
        <taxon>Tracheophyta</taxon>
        <taxon>Spermatophyta</taxon>
        <taxon>Magnoliopsida</taxon>
        <taxon>eudicotyledons</taxon>
        <taxon>Gunneridae</taxon>
        <taxon>Pentapetalae</taxon>
        <taxon>rosids</taxon>
        <taxon>Vitales</taxon>
        <taxon>Vitaceae</taxon>
        <taxon>Viteae</taxon>
        <taxon>Vitis</taxon>
    </lineage>
</organism>
<dbReference type="InParanoid" id="D7TF05"/>
<dbReference type="Proteomes" id="UP000009183">
    <property type="component" value="Chromosome 10"/>
</dbReference>
<evidence type="ECO:0000313" key="1">
    <source>
        <dbReference type="EMBL" id="CBI29078.3"/>
    </source>
</evidence>
<dbReference type="EMBL" id="FN595766">
    <property type="protein sequence ID" value="CBI29078.3"/>
    <property type="molecule type" value="Genomic_DNA"/>
</dbReference>
<reference evidence="2" key="1">
    <citation type="journal article" date="2007" name="Nature">
        <title>The grapevine genome sequence suggests ancestral hexaploidization in major angiosperm phyla.</title>
        <authorList>
            <consortium name="The French-Italian Public Consortium for Grapevine Genome Characterization."/>
            <person name="Jaillon O."/>
            <person name="Aury J.-M."/>
            <person name="Noel B."/>
            <person name="Policriti A."/>
            <person name="Clepet C."/>
            <person name="Casagrande A."/>
            <person name="Choisne N."/>
            <person name="Aubourg S."/>
            <person name="Vitulo N."/>
            <person name="Jubin C."/>
            <person name="Vezzi A."/>
            <person name="Legeai F."/>
            <person name="Hugueney P."/>
            <person name="Dasilva C."/>
            <person name="Horner D."/>
            <person name="Mica E."/>
            <person name="Jublot D."/>
            <person name="Poulain J."/>
            <person name="Bruyere C."/>
            <person name="Billault A."/>
            <person name="Segurens B."/>
            <person name="Gouyvenoux M."/>
            <person name="Ugarte E."/>
            <person name="Cattonaro F."/>
            <person name="Anthouard V."/>
            <person name="Vico V."/>
            <person name="Del Fabbro C."/>
            <person name="Alaux M."/>
            <person name="Di Gaspero G."/>
            <person name="Dumas V."/>
            <person name="Felice N."/>
            <person name="Paillard S."/>
            <person name="Juman I."/>
            <person name="Moroldo M."/>
            <person name="Scalabrin S."/>
            <person name="Canaguier A."/>
            <person name="Le Clainche I."/>
            <person name="Malacrida G."/>
            <person name="Durand E."/>
            <person name="Pesole G."/>
            <person name="Laucou V."/>
            <person name="Chatelet P."/>
            <person name="Merdinoglu D."/>
            <person name="Delledonne M."/>
            <person name="Pezzotti M."/>
            <person name="Lecharny A."/>
            <person name="Scarpelli C."/>
            <person name="Artiguenave F."/>
            <person name="Pe M.E."/>
            <person name="Valle G."/>
            <person name="Morgante M."/>
            <person name="Caboche M."/>
            <person name="Adam-Blondon A.-F."/>
            <person name="Weissenbach J."/>
            <person name="Quetier F."/>
            <person name="Wincker P."/>
        </authorList>
    </citation>
    <scope>NUCLEOTIDE SEQUENCE [LARGE SCALE GENOMIC DNA]</scope>
    <source>
        <strain evidence="2">cv. Pinot noir / PN40024</strain>
    </source>
</reference>
<proteinExistence type="predicted"/>
<accession>D7TF05</accession>